<feature type="compositionally biased region" description="Basic and acidic residues" evidence="1">
    <location>
        <begin position="301"/>
        <end position="321"/>
    </location>
</feature>
<evidence type="ECO:0000256" key="1">
    <source>
        <dbReference type="SAM" id="MobiDB-lite"/>
    </source>
</evidence>
<feature type="compositionally biased region" description="Pro residues" evidence="1">
    <location>
        <begin position="213"/>
        <end position="222"/>
    </location>
</feature>
<evidence type="ECO:0000313" key="2">
    <source>
        <dbReference type="EMBL" id="BDD10104.1"/>
    </source>
</evidence>
<dbReference type="EMBL" id="AP025314">
    <property type="protein sequence ID" value="BDD10104.1"/>
    <property type="molecule type" value="Genomic_DNA"/>
</dbReference>
<keyword evidence="3" id="KW-1185">Reference proteome</keyword>
<dbReference type="AlphaFoldDB" id="A0AAU9CUG4"/>
<protein>
    <submittedName>
        <fullName evidence="2">Uncharacterized protein</fullName>
    </submittedName>
</protein>
<accession>A0AAU9CUG4</accession>
<dbReference type="KEGG" id="fax:FUAX_25360"/>
<proteinExistence type="predicted"/>
<feature type="region of interest" description="Disordered" evidence="1">
    <location>
        <begin position="210"/>
        <end position="270"/>
    </location>
</feature>
<gene>
    <name evidence="2" type="ORF">FUAX_25360</name>
</gene>
<feature type="region of interest" description="Disordered" evidence="1">
    <location>
        <begin position="285"/>
        <end position="321"/>
    </location>
</feature>
<name>A0AAU9CUG4_9BACT</name>
<dbReference type="Proteomes" id="UP001348817">
    <property type="component" value="Chromosome"/>
</dbReference>
<organism evidence="2 3">
    <name type="scientific">Fulvitalea axinellae</name>
    <dbReference type="NCBI Taxonomy" id="1182444"/>
    <lineage>
        <taxon>Bacteria</taxon>
        <taxon>Pseudomonadati</taxon>
        <taxon>Bacteroidota</taxon>
        <taxon>Cytophagia</taxon>
        <taxon>Cytophagales</taxon>
        <taxon>Persicobacteraceae</taxon>
        <taxon>Fulvitalea</taxon>
    </lineage>
</organism>
<evidence type="ECO:0000313" key="3">
    <source>
        <dbReference type="Proteomes" id="UP001348817"/>
    </source>
</evidence>
<dbReference type="RefSeq" id="WP_338391680.1">
    <property type="nucleotide sequence ID" value="NZ_AP025314.1"/>
</dbReference>
<sequence length="395" mass="45132">MEFNLNRSLIDTYANIFTKKVVSDFFQNKEYIGGREIVELTADRQLNLLVVRDIFGKWKSEAERLKSPYFDFESREVKSALNTFMNVVSQHIKVKGTDFAPLLRSAVKARIMMVFAPEEFIDEQDGYSFTRNDLAEWGKFLSDWRSSIQKAIAFMDSNGLADVDKNRLKSLFDGDGILRYEESRGERLCEALSKTEPILAAQIAETAFDMPEPEPFPFVSPEPEPEPEPNPFSFETLDIPEVEEPTPFTAPETDFRPQEPAPEPLSDDAPDVFKSIAADFSAQFGGEEENDAPPTLNDSFSNKDEQKSTLADSLEKNTGKSLEKSLSLNQQFRYTNDLFNGDKDAFRIAIKAIERQRSYDGAVDLLKNEYMMRYGWQMNEESVIDFFELVAKRFS</sequence>
<reference evidence="2 3" key="1">
    <citation type="submission" date="2021-12" db="EMBL/GenBank/DDBJ databases">
        <title>Genome sequencing of bacteria with rrn-lacking chromosome and rrn-plasmid.</title>
        <authorList>
            <person name="Anda M."/>
            <person name="Iwasaki W."/>
        </authorList>
    </citation>
    <scope>NUCLEOTIDE SEQUENCE [LARGE SCALE GENOMIC DNA]</scope>
    <source>
        <strain evidence="2 3">DSM 100852</strain>
    </source>
</reference>